<dbReference type="RefSeq" id="WP_313498331.1">
    <property type="nucleotide sequence ID" value="NZ_CP134879.1"/>
</dbReference>
<dbReference type="InterPro" id="IPR002347">
    <property type="entry name" value="SDR_fam"/>
</dbReference>
<dbReference type="Gene3D" id="3.40.50.720">
    <property type="entry name" value="NAD(P)-binding Rossmann-like Domain"/>
    <property type="match status" value="1"/>
</dbReference>
<reference evidence="5 6" key="1">
    <citation type="submission" date="2023-09" db="EMBL/GenBank/DDBJ databases">
        <title>Demequina sp. a novel bacteria isolated from Capsicum annuum.</title>
        <authorList>
            <person name="Humaira Z."/>
            <person name="Lee J."/>
            <person name="Cho D."/>
        </authorList>
    </citation>
    <scope>NUCLEOTIDE SEQUENCE</scope>
    <source>
        <strain evidence="4 6">OYTSA14</strain>
        <strain evidence="5">PMTSA13</strain>
    </source>
</reference>
<dbReference type="EMBL" id="CP134880">
    <property type="protein sequence ID" value="WNM27331.1"/>
    <property type="molecule type" value="Genomic_DNA"/>
</dbReference>
<proteinExistence type="inferred from homology"/>
<keyword evidence="6" id="KW-1185">Reference proteome</keyword>
<sequence>MTVTVITGGGAGIGASVARRLAARGDSLVIADRDPSAANAVADEVGGVAVAVDVAVPGSGRIVVDAALQTYGRLDAVVACAGIERGAPAAQISRETFEQVYAVNVHGSFDVAQAAFRVFERQGEGGRIVLIGSANSMVALPGQSAYASSKGAVLMLARSLAVDWAHAGVTVNVVAPGVTDTAMSSQSLSDPTKRASLMSKIPMGRPARPEEIAEAVEFLSSERTSYITGAYLPVDGGWLAAG</sequence>
<dbReference type="KEGG" id="dcp:RN607_14185"/>
<dbReference type="AlphaFoldDB" id="A0AA96JCW0"/>
<gene>
    <name evidence="4" type="ORF">RN606_14240</name>
    <name evidence="5" type="ORF">RN607_14185</name>
</gene>
<dbReference type="EMBL" id="CP134879">
    <property type="protein sequence ID" value="WNM24501.1"/>
    <property type="molecule type" value="Genomic_DNA"/>
</dbReference>
<dbReference type="FunFam" id="3.40.50.720:FF:000084">
    <property type="entry name" value="Short-chain dehydrogenase reductase"/>
    <property type="match status" value="1"/>
</dbReference>
<protein>
    <submittedName>
        <fullName evidence="5">SDR family oxidoreductase</fullName>
        <ecNumber evidence="5">1.-.-.-</ecNumber>
    </submittedName>
</protein>
<dbReference type="GO" id="GO:0050664">
    <property type="term" value="F:oxidoreductase activity, acting on NAD(P)H, oxygen as acceptor"/>
    <property type="evidence" value="ECO:0007669"/>
    <property type="project" value="TreeGrafter"/>
</dbReference>
<name>A0AA96JCW0_9MICO</name>
<dbReference type="InterPro" id="IPR057326">
    <property type="entry name" value="KR_dom"/>
</dbReference>
<organism evidence="5">
    <name type="scientific">Demequina capsici</name>
    <dbReference type="NCBI Taxonomy" id="3075620"/>
    <lineage>
        <taxon>Bacteria</taxon>
        <taxon>Bacillati</taxon>
        <taxon>Actinomycetota</taxon>
        <taxon>Actinomycetes</taxon>
        <taxon>Micrococcales</taxon>
        <taxon>Demequinaceae</taxon>
        <taxon>Demequina</taxon>
    </lineage>
</organism>
<accession>A0AA96JCW0</accession>
<dbReference type="SUPFAM" id="SSF51735">
    <property type="entry name" value="NAD(P)-binding Rossmann-fold domains"/>
    <property type="match status" value="1"/>
</dbReference>
<dbReference type="PROSITE" id="PS00061">
    <property type="entry name" value="ADH_SHORT"/>
    <property type="match status" value="1"/>
</dbReference>
<dbReference type="Proteomes" id="UP001303408">
    <property type="component" value="Chromosome"/>
</dbReference>
<evidence type="ECO:0000313" key="5">
    <source>
        <dbReference type="EMBL" id="WNM27331.1"/>
    </source>
</evidence>
<comment type="similarity">
    <text evidence="1">Belongs to the short-chain dehydrogenases/reductases (SDR) family.</text>
</comment>
<keyword evidence="2 5" id="KW-0560">Oxidoreductase</keyword>
<dbReference type="InterPro" id="IPR036291">
    <property type="entry name" value="NAD(P)-bd_dom_sf"/>
</dbReference>
<dbReference type="Proteomes" id="UP001304125">
    <property type="component" value="Chromosome"/>
</dbReference>
<dbReference type="PRINTS" id="PR00080">
    <property type="entry name" value="SDRFAMILY"/>
</dbReference>
<dbReference type="PRINTS" id="PR00081">
    <property type="entry name" value="GDHRDH"/>
</dbReference>
<evidence type="ECO:0000313" key="4">
    <source>
        <dbReference type="EMBL" id="WNM24501.1"/>
    </source>
</evidence>
<dbReference type="InterPro" id="IPR020904">
    <property type="entry name" value="Sc_DH/Rdtase_CS"/>
</dbReference>
<evidence type="ECO:0000256" key="2">
    <source>
        <dbReference type="ARBA" id="ARBA00023002"/>
    </source>
</evidence>
<dbReference type="SMART" id="SM00822">
    <property type="entry name" value="PKS_KR"/>
    <property type="match status" value="1"/>
</dbReference>
<dbReference type="PANTHER" id="PTHR43008:SF4">
    <property type="entry name" value="CHAIN DEHYDROGENASE, PUTATIVE (AFU_ORTHOLOGUE AFUA_4G08710)-RELATED"/>
    <property type="match status" value="1"/>
</dbReference>
<dbReference type="Pfam" id="PF13561">
    <property type="entry name" value="adh_short_C2"/>
    <property type="match status" value="1"/>
</dbReference>
<evidence type="ECO:0000259" key="3">
    <source>
        <dbReference type="SMART" id="SM00822"/>
    </source>
</evidence>
<evidence type="ECO:0000313" key="6">
    <source>
        <dbReference type="Proteomes" id="UP001304125"/>
    </source>
</evidence>
<evidence type="ECO:0000256" key="1">
    <source>
        <dbReference type="ARBA" id="ARBA00006484"/>
    </source>
</evidence>
<dbReference type="PANTHER" id="PTHR43008">
    <property type="entry name" value="BENZIL REDUCTASE"/>
    <property type="match status" value="1"/>
</dbReference>
<feature type="domain" description="Ketoreductase" evidence="3">
    <location>
        <begin position="2"/>
        <end position="212"/>
    </location>
</feature>
<accession>A0AA96F5K5</accession>
<dbReference type="EC" id="1.-.-.-" evidence="5"/>
<dbReference type="CDD" id="cd05233">
    <property type="entry name" value="SDR_c"/>
    <property type="match status" value="1"/>
</dbReference>